<evidence type="ECO:0000313" key="3">
    <source>
        <dbReference type="Proteomes" id="UP001596074"/>
    </source>
</evidence>
<organism evidence="2 3">
    <name type="scientific">Actinomadura rugatobispora</name>
    <dbReference type="NCBI Taxonomy" id="1994"/>
    <lineage>
        <taxon>Bacteria</taxon>
        <taxon>Bacillati</taxon>
        <taxon>Actinomycetota</taxon>
        <taxon>Actinomycetes</taxon>
        <taxon>Streptosporangiales</taxon>
        <taxon>Thermomonosporaceae</taxon>
        <taxon>Actinomadura</taxon>
    </lineage>
</organism>
<keyword evidence="3" id="KW-1185">Reference proteome</keyword>
<gene>
    <name evidence="2" type="ORF">ACFPZN_24830</name>
</gene>
<sequence>MGYGVTPYSVNVNVLRSPHTYTQDPEDFLAWIQDRFCKDDEDEEYEYGPTRQSMREMFFDQPLTGTEGLVYGNTLRAFCDTFGGMLGNGHWYPVGFSWFDTVRDALAQVGVSFDPNDLIYSGSPVTMPPIDDFPCIGYLERDEALSLAEQLDAADLSAIGDQKVTGSIREMVIGSIRELHGWLKQCKADGEHETDNYDLVCFYS</sequence>
<dbReference type="InterPro" id="IPR056108">
    <property type="entry name" value="DUF7691"/>
</dbReference>
<evidence type="ECO:0000313" key="2">
    <source>
        <dbReference type="EMBL" id="MFC5748853.1"/>
    </source>
</evidence>
<feature type="domain" description="DUF7691" evidence="1">
    <location>
        <begin position="1"/>
        <end position="204"/>
    </location>
</feature>
<dbReference type="EMBL" id="JBHSON010000036">
    <property type="protein sequence ID" value="MFC5748853.1"/>
    <property type="molecule type" value="Genomic_DNA"/>
</dbReference>
<evidence type="ECO:0000259" key="1">
    <source>
        <dbReference type="Pfam" id="PF24740"/>
    </source>
</evidence>
<dbReference type="RefSeq" id="WP_378284542.1">
    <property type="nucleotide sequence ID" value="NZ_JBHSON010000036.1"/>
</dbReference>
<dbReference type="Proteomes" id="UP001596074">
    <property type="component" value="Unassembled WGS sequence"/>
</dbReference>
<comment type="caution">
    <text evidence="2">The sequence shown here is derived from an EMBL/GenBank/DDBJ whole genome shotgun (WGS) entry which is preliminary data.</text>
</comment>
<accession>A0ABW1A5E1</accession>
<reference evidence="3" key="1">
    <citation type="journal article" date="2019" name="Int. J. Syst. Evol. Microbiol.">
        <title>The Global Catalogue of Microorganisms (GCM) 10K type strain sequencing project: providing services to taxonomists for standard genome sequencing and annotation.</title>
        <authorList>
            <consortium name="The Broad Institute Genomics Platform"/>
            <consortium name="The Broad Institute Genome Sequencing Center for Infectious Disease"/>
            <person name="Wu L."/>
            <person name="Ma J."/>
        </authorList>
    </citation>
    <scope>NUCLEOTIDE SEQUENCE [LARGE SCALE GENOMIC DNA]</scope>
    <source>
        <strain evidence="3">KCTC 42087</strain>
    </source>
</reference>
<name>A0ABW1A5E1_9ACTN</name>
<proteinExistence type="predicted"/>
<protein>
    <recommendedName>
        <fullName evidence="1">DUF7691 domain-containing protein</fullName>
    </recommendedName>
</protein>
<dbReference type="Pfam" id="PF24740">
    <property type="entry name" value="DUF7691"/>
    <property type="match status" value="1"/>
</dbReference>